<feature type="region of interest" description="Disordered" evidence="1">
    <location>
        <begin position="80"/>
        <end position="139"/>
    </location>
</feature>
<dbReference type="RefSeq" id="WP_344125541.1">
    <property type="nucleotide sequence ID" value="NZ_BAAALT010000007.1"/>
</dbReference>
<organism evidence="3 4">
    <name type="scientific">Luedemannella flava</name>
    <dbReference type="NCBI Taxonomy" id="349316"/>
    <lineage>
        <taxon>Bacteria</taxon>
        <taxon>Bacillati</taxon>
        <taxon>Actinomycetota</taxon>
        <taxon>Actinomycetes</taxon>
        <taxon>Micromonosporales</taxon>
        <taxon>Micromonosporaceae</taxon>
        <taxon>Luedemannella</taxon>
    </lineage>
</organism>
<name>A0ABN2LDT9_9ACTN</name>
<keyword evidence="4" id="KW-1185">Reference proteome</keyword>
<keyword evidence="2" id="KW-0812">Transmembrane</keyword>
<evidence type="ECO:0000256" key="2">
    <source>
        <dbReference type="SAM" id="Phobius"/>
    </source>
</evidence>
<evidence type="ECO:0000313" key="4">
    <source>
        <dbReference type="Proteomes" id="UP001500218"/>
    </source>
</evidence>
<keyword evidence="2" id="KW-0472">Membrane</keyword>
<evidence type="ECO:0008006" key="5">
    <source>
        <dbReference type="Google" id="ProtNLM"/>
    </source>
</evidence>
<feature type="compositionally biased region" description="Low complexity" evidence="1">
    <location>
        <begin position="83"/>
        <end position="111"/>
    </location>
</feature>
<proteinExistence type="predicted"/>
<sequence length="181" mass="17600">MRGPLCSRAVVAAGIALIAAALVVLGASLPSGATEGASAHRAHVIRPLPLPPGARPVKLAPSDVGGVRVGVQVLPTGTTATVPTASLTPTPTRPPTATSTGTAPTTTAPATELPVVESPPAGADRVGGTDGAGLPTGAGMPVTGQSGRALAVRLAASFAAMAIGAALLVLARRRRDRRPGA</sequence>
<dbReference type="EMBL" id="BAAALT010000007">
    <property type="protein sequence ID" value="GAA1785127.1"/>
    <property type="molecule type" value="Genomic_DNA"/>
</dbReference>
<protein>
    <recommendedName>
        <fullName evidence="5">Gram-positive cocci surface proteins LPxTG domain-containing protein</fullName>
    </recommendedName>
</protein>
<keyword evidence="2" id="KW-1133">Transmembrane helix</keyword>
<evidence type="ECO:0000256" key="1">
    <source>
        <dbReference type="SAM" id="MobiDB-lite"/>
    </source>
</evidence>
<feature type="transmembrane region" description="Helical" evidence="2">
    <location>
        <begin position="150"/>
        <end position="171"/>
    </location>
</feature>
<gene>
    <name evidence="3" type="ORF">GCM10009682_03980</name>
</gene>
<evidence type="ECO:0000313" key="3">
    <source>
        <dbReference type="EMBL" id="GAA1785127.1"/>
    </source>
</evidence>
<accession>A0ABN2LDT9</accession>
<dbReference type="Proteomes" id="UP001500218">
    <property type="component" value="Unassembled WGS sequence"/>
</dbReference>
<reference evidence="3 4" key="1">
    <citation type="journal article" date="2019" name="Int. J. Syst. Evol. Microbiol.">
        <title>The Global Catalogue of Microorganisms (GCM) 10K type strain sequencing project: providing services to taxonomists for standard genome sequencing and annotation.</title>
        <authorList>
            <consortium name="The Broad Institute Genomics Platform"/>
            <consortium name="The Broad Institute Genome Sequencing Center for Infectious Disease"/>
            <person name="Wu L."/>
            <person name="Ma J."/>
        </authorList>
    </citation>
    <scope>NUCLEOTIDE SEQUENCE [LARGE SCALE GENOMIC DNA]</scope>
    <source>
        <strain evidence="3 4">JCM 13250</strain>
    </source>
</reference>
<comment type="caution">
    <text evidence="3">The sequence shown here is derived from an EMBL/GenBank/DDBJ whole genome shotgun (WGS) entry which is preliminary data.</text>
</comment>